<dbReference type="InterPro" id="IPR016024">
    <property type="entry name" value="ARM-type_fold"/>
</dbReference>
<dbReference type="SUPFAM" id="SSF48371">
    <property type="entry name" value="ARM repeat"/>
    <property type="match status" value="1"/>
</dbReference>
<protein>
    <submittedName>
        <fullName evidence="6">Armadillo-type protein</fullName>
    </submittedName>
</protein>
<dbReference type="OMA" id="QMRNMAN"/>
<dbReference type="PROSITE" id="PS50176">
    <property type="entry name" value="ARM_REPEAT"/>
    <property type="match status" value="2"/>
</dbReference>
<dbReference type="AlphaFoldDB" id="A0A1X2H929"/>
<dbReference type="InParanoid" id="A0A1X2H929"/>
<dbReference type="OrthoDB" id="29145at2759"/>
<gene>
    <name evidence="6" type="ORF">BCR43DRAFT_442839</name>
</gene>
<feature type="repeat" description="ARM" evidence="4">
    <location>
        <begin position="146"/>
        <end position="177"/>
    </location>
</feature>
<proteinExistence type="inferred from homology"/>
<comment type="caution">
    <text evidence="6">The sequence shown here is derived from an EMBL/GenBank/DDBJ whole genome shotgun (WGS) entry which is preliminary data.</text>
</comment>
<reference evidence="6 7" key="1">
    <citation type="submission" date="2016-07" db="EMBL/GenBank/DDBJ databases">
        <title>Pervasive Adenine N6-methylation of Active Genes in Fungi.</title>
        <authorList>
            <consortium name="DOE Joint Genome Institute"/>
            <person name="Mondo S.J."/>
            <person name="Dannebaum R.O."/>
            <person name="Kuo R.C."/>
            <person name="Labutti K."/>
            <person name="Haridas S."/>
            <person name="Kuo A."/>
            <person name="Salamov A."/>
            <person name="Ahrendt S.R."/>
            <person name="Lipzen A."/>
            <person name="Sullivan W."/>
            <person name="Andreopoulos W.B."/>
            <person name="Clum A."/>
            <person name="Lindquist E."/>
            <person name="Daum C."/>
            <person name="Ramamoorthy G.K."/>
            <person name="Gryganskyi A."/>
            <person name="Culley D."/>
            <person name="Magnuson J.K."/>
            <person name="James T.Y."/>
            <person name="O'Malley M.A."/>
            <person name="Stajich J.E."/>
            <person name="Spatafora J.W."/>
            <person name="Visel A."/>
            <person name="Grigoriev I.V."/>
        </authorList>
    </citation>
    <scope>NUCLEOTIDE SEQUENCE [LARGE SCALE GENOMIC DNA]</scope>
    <source>
        <strain evidence="6 7">NRRL 2496</strain>
    </source>
</reference>
<organism evidence="6 7">
    <name type="scientific">Syncephalastrum racemosum</name>
    <name type="common">Filamentous fungus</name>
    <dbReference type="NCBI Taxonomy" id="13706"/>
    <lineage>
        <taxon>Eukaryota</taxon>
        <taxon>Fungi</taxon>
        <taxon>Fungi incertae sedis</taxon>
        <taxon>Mucoromycota</taxon>
        <taxon>Mucoromycotina</taxon>
        <taxon>Mucoromycetes</taxon>
        <taxon>Mucorales</taxon>
        <taxon>Syncephalastraceae</taxon>
        <taxon>Syncephalastrum</taxon>
    </lineage>
</organism>
<dbReference type="STRING" id="13706.A0A1X2H929"/>
<feature type="repeat" description="ARM" evidence="4">
    <location>
        <begin position="196"/>
        <end position="238"/>
    </location>
</feature>
<dbReference type="Gene3D" id="1.25.10.10">
    <property type="entry name" value="Leucine-rich Repeat Variant"/>
    <property type="match status" value="1"/>
</dbReference>
<evidence type="ECO:0000313" key="6">
    <source>
        <dbReference type="EMBL" id="ORY95073.1"/>
    </source>
</evidence>
<dbReference type="Pfam" id="PF00514">
    <property type="entry name" value="Arm"/>
    <property type="match status" value="2"/>
</dbReference>
<evidence type="ECO:0000256" key="5">
    <source>
        <dbReference type="SAM" id="MobiDB-lite"/>
    </source>
</evidence>
<dbReference type="PANTHER" id="PTHR23316">
    <property type="entry name" value="IMPORTIN ALPHA"/>
    <property type="match status" value="1"/>
</dbReference>
<keyword evidence="3" id="KW-0653">Protein transport</keyword>
<evidence type="ECO:0000256" key="4">
    <source>
        <dbReference type="PROSITE-ProRule" id="PRU00259"/>
    </source>
</evidence>
<feature type="region of interest" description="Disordered" evidence="5">
    <location>
        <begin position="37"/>
        <end position="69"/>
    </location>
</feature>
<dbReference type="GO" id="GO:0015031">
    <property type="term" value="P:protein transport"/>
    <property type="evidence" value="ECO:0007669"/>
    <property type="project" value="UniProtKB-KW"/>
</dbReference>
<dbReference type="InterPro" id="IPR000225">
    <property type="entry name" value="Armadillo"/>
</dbReference>
<sequence>MQYKRNSIPRTPEELHQRRRLFDESLRRKHREQLITAKRFRNLTRQEERESTGEPSPSPPPALVEHDEDIDPYYRLTTDQVNDLARDLKSTDKDRRADALQYLSKFVVEPAQALIDYIVQGDCIDTLTVRSNIAAGPYDLWIKSVSTVPLLVSFLDSDNVTLKEMAAGALGNMAAEDLGDNTTEDDEVRTMIRNNGAVQPLVRMLDTSDPGMVQSACFALANLSRGTEHQLHEFFEAGIGPRLLHHLEEDTVDTITEVCWVLSYLTAASEMFRRDIMNHNAAALLMRDLRNLSDEGAAVLPVLRTIGNLCGGPDEYIQNFLDQPRFMHYLLALTRADHRKRPEIIKTVVEEGAMECLSDSMEHNGAFDIRKGAATCLLNLAYHGEKYTDKMPHQKLLPGFLELIRSEDADLMTLGLSYVDILLHRVQKGRELIEISDCMRVLGSVNPVPDTELYHYANKLVDEFYQETPAMDAIADPQAAAT</sequence>
<keyword evidence="2" id="KW-0813">Transport</keyword>
<dbReference type="SMART" id="SM00185">
    <property type="entry name" value="ARM"/>
    <property type="match status" value="4"/>
</dbReference>
<evidence type="ECO:0000256" key="2">
    <source>
        <dbReference type="ARBA" id="ARBA00022448"/>
    </source>
</evidence>
<evidence type="ECO:0000256" key="3">
    <source>
        <dbReference type="ARBA" id="ARBA00022927"/>
    </source>
</evidence>
<evidence type="ECO:0000313" key="7">
    <source>
        <dbReference type="Proteomes" id="UP000242180"/>
    </source>
</evidence>
<dbReference type="Proteomes" id="UP000242180">
    <property type="component" value="Unassembled WGS sequence"/>
</dbReference>
<evidence type="ECO:0000256" key="1">
    <source>
        <dbReference type="ARBA" id="ARBA00010394"/>
    </source>
</evidence>
<name>A0A1X2H929_SYNRA</name>
<comment type="similarity">
    <text evidence="1">Belongs to the importin alpha family.</text>
</comment>
<accession>A0A1X2H929</accession>
<keyword evidence="7" id="KW-1185">Reference proteome</keyword>
<dbReference type="InterPro" id="IPR011989">
    <property type="entry name" value="ARM-like"/>
</dbReference>
<feature type="region of interest" description="Disordered" evidence="5">
    <location>
        <begin position="1"/>
        <end position="21"/>
    </location>
</feature>
<dbReference type="EMBL" id="MCGN01000007">
    <property type="protein sequence ID" value="ORY95073.1"/>
    <property type="molecule type" value="Genomic_DNA"/>
</dbReference>
<feature type="compositionally biased region" description="Basic and acidic residues" evidence="5">
    <location>
        <begin position="11"/>
        <end position="21"/>
    </location>
</feature>